<keyword evidence="3" id="KW-0378">Hydrolase</keyword>
<keyword evidence="3" id="KW-0482">Metalloprotease</keyword>
<proteinExistence type="predicted"/>
<feature type="transmembrane region" description="Helical" evidence="1">
    <location>
        <begin position="138"/>
        <end position="158"/>
    </location>
</feature>
<dbReference type="RefSeq" id="WP_088073326.1">
    <property type="nucleotide sequence ID" value="NZ_JAHQCR010000084.1"/>
</dbReference>
<keyword evidence="1" id="KW-0472">Membrane</keyword>
<feature type="transmembrane region" description="Helical" evidence="1">
    <location>
        <begin position="214"/>
        <end position="234"/>
    </location>
</feature>
<evidence type="ECO:0000256" key="1">
    <source>
        <dbReference type="SAM" id="Phobius"/>
    </source>
</evidence>
<dbReference type="InterPro" id="IPR003675">
    <property type="entry name" value="Rce1/LyrA-like_dom"/>
</dbReference>
<feature type="transmembrane region" description="Helical" evidence="1">
    <location>
        <begin position="241"/>
        <end position="258"/>
    </location>
</feature>
<evidence type="ECO:0000313" key="3">
    <source>
        <dbReference type="EMBL" id="MBU9723651.1"/>
    </source>
</evidence>
<reference evidence="3 4" key="1">
    <citation type="submission" date="2021-06" db="EMBL/GenBank/DDBJ databases">
        <title>Bacillus sp. RD4P76, an endophyte from a halophyte.</title>
        <authorList>
            <person name="Sun J.-Q."/>
        </authorList>
    </citation>
    <scope>NUCLEOTIDE SEQUENCE [LARGE SCALE GENOMIC DNA]</scope>
    <source>
        <strain evidence="3 4">JCM 17098</strain>
    </source>
</reference>
<keyword evidence="1" id="KW-1133">Transmembrane helix</keyword>
<dbReference type="Pfam" id="PF02517">
    <property type="entry name" value="Rce1-like"/>
    <property type="match status" value="1"/>
</dbReference>
<feature type="transmembrane region" description="Helical" evidence="1">
    <location>
        <begin position="5"/>
        <end position="25"/>
    </location>
</feature>
<feature type="transmembrane region" description="Helical" evidence="1">
    <location>
        <begin position="37"/>
        <end position="55"/>
    </location>
</feature>
<feature type="transmembrane region" description="Helical" evidence="1">
    <location>
        <begin position="190"/>
        <end position="208"/>
    </location>
</feature>
<evidence type="ECO:0000259" key="2">
    <source>
        <dbReference type="Pfam" id="PF02517"/>
    </source>
</evidence>
<keyword evidence="4" id="KW-1185">Reference proteome</keyword>
<protein>
    <submittedName>
        <fullName evidence="3">CPBP family intramembrane metalloprotease</fullName>
        <ecNumber evidence="3">3.4.24.-</ecNumber>
    </submittedName>
</protein>
<dbReference type="GO" id="GO:0008237">
    <property type="term" value="F:metallopeptidase activity"/>
    <property type="evidence" value="ECO:0007669"/>
    <property type="project" value="UniProtKB-KW"/>
</dbReference>
<dbReference type="EC" id="3.4.24.-" evidence="3"/>
<dbReference type="Proteomes" id="UP000790580">
    <property type="component" value="Unassembled WGS sequence"/>
</dbReference>
<accession>A0ABS6JYI2</accession>
<feature type="transmembrane region" description="Helical" evidence="1">
    <location>
        <begin position="75"/>
        <end position="93"/>
    </location>
</feature>
<comment type="caution">
    <text evidence="3">The sequence shown here is derived from an EMBL/GenBank/DDBJ whole genome shotgun (WGS) entry which is preliminary data.</text>
</comment>
<gene>
    <name evidence="3" type="ORF">KS407_19720</name>
</gene>
<name>A0ABS6JYI2_9BACI</name>
<feature type="domain" description="CAAX prenyl protease 2/Lysostaphin resistance protein A-like" evidence="2">
    <location>
        <begin position="121"/>
        <end position="246"/>
    </location>
</feature>
<dbReference type="EMBL" id="JAHQCR010000084">
    <property type="protein sequence ID" value="MBU9723651.1"/>
    <property type="molecule type" value="Genomic_DNA"/>
</dbReference>
<organism evidence="3 4">
    <name type="scientific">Evansella alkalicola</name>
    <dbReference type="NCBI Taxonomy" id="745819"/>
    <lineage>
        <taxon>Bacteria</taxon>
        <taxon>Bacillati</taxon>
        <taxon>Bacillota</taxon>
        <taxon>Bacilli</taxon>
        <taxon>Bacillales</taxon>
        <taxon>Bacillaceae</taxon>
        <taxon>Evansella</taxon>
    </lineage>
</organism>
<keyword evidence="3" id="KW-0645">Protease</keyword>
<keyword evidence="1" id="KW-0812">Transmembrane</keyword>
<evidence type="ECO:0000313" key="4">
    <source>
        <dbReference type="Proteomes" id="UP000790580"/>
    </source>
</evidence>
<sequence length="259" mass="30109">MVRSILKIVIFILFSFILIFSLALLDKFINLGLTKDMYNSFVTPFLLMVYFIFVYTSFRKDFLIRFILTRELYKVICYPIFLSLFLVFVINASRFVPLYYGGEIIGVGSKQGTDFNELSTVGKFLLVSLFTGFTEEVAFRYLAFGGLFLFLNQLVAPLPHHHKSGSKPPFKVIEFLIELREKLFFKKNKYYLFSWLLLTSSIFAFAHGPDITNFHLYFLPGFAFGWCFIRYGFLAAWICHASFNALSWPALIIIYSLLL</sequence>